<evidence type="ECO:0000313" key="10">
    <source>
        <dbReference type="EMBL" id="PIZ15907.1"/>
    </source>
</evidence>
<dbReference type="CDD" id="cd18180">
    <property type="entry name" value="ATP-synt_Vo_Ao_c_NTPK_rpt2"/>
    <property type="match status" value="1"/>
</dbReference>
<comment type="similarity">
    <text evidence="2">Belongs to the V-ATPase proteolipid subunit family.</text>
</comment>
<evidence type="ECO:0000256" key="3">
    <source>
        <dbReference type="ARBA" id="ARBA00022448"/>
    </source>
</evidence>
<dbReference type="FunFam" id="1.20.120.610:FF:000005">
    <property type="entry name" value="V-type sodium ATPase subunit K"/>
    <property type="match status" value="1"/>
</dbReference>
<comment type="caution">
    <text evidence="10">The sequence shown here is derived from an EMBL/GenBank/DDBJ whole genome shotgun (WGS) entry which is preliminary data.</text>
</comment>
<name>A0A2M7S8R4_9BACT</name>
<evidence type="ECO:0000256" key="7">
    <source>
        <dbReference type="ARBA" id="ARBA00023136"/>
    </source>
</evidence>
<dbReference type="PANTHER" id="PTHR10263">
    <property type="entry name" value="V-TYPE PROTON ATPASE PROTEOLIPID SUBUNIT"/>
    <property type="match status" value="1"/>
</dbReference>
<dbReference type="GO" id="GO:0015078">
    <property type="term" value="F:proton transmembrane transporter activity"/>
    <property type="evidence" value="ECO:0007669"/>
    <property type="project" value="InterPro"/>
</dbReference>
<dbReference type="NCBIfam" id="NF005124">
    <property type="entry name" value="PRK06558.1"/>
    <property type="match status" value="1"/>
</dbReference>
<feature type="domain" description="V-ATPase proteolipid subunit C-like" evidence="9">
    <location>
        <begin position="10"/>
        <end position="68"/>
    </location>
</feature>
<dbReference type="CDD" id="cd18179">
    <property type="entry name" value="ATP-synt_Vo_Ao_c_NTPK_rpt1"/>
    <property type="match status" value="1"/>
</dbReference>
<comment type="subcellular location">
    <subcellularLocation>
        <location evidence="1">Membrane</location>
        <topology evidence="1">Multi-pass membrane protein</topology>
    </subcellularLocation>
</comment>
<feature type="transmembrane region" description="Helical" evidence="8">
    <location>
        <begin position="83"/>
        <end position="104"/>
    </location>
</feature>
<keyword evidence="7 8" id="KW-0472">Membrane</keyword>
<dbReference type="Pfam" id="PF00137">
    <property type="entry name" value="ATP-synt_C"/>
    <property type="match status" value="2"/>
</dbReference>
<evidence type="ECO:0000259" key="9">
    <source>
        <dbReference type="Pfam" id="PF00137"/>
    </source>
</evidence>
<dbReference type="EMBL" id="PFMR01000225">
    <property type="protein sequence ID" value="PIZ15907.1"/>
    <property type="molecule type" value="Genomic_DNA"/>
</dbReference>
<evidence type="ECO:0000256" key="1">
    <source>
        <dbReference type="ARBA" id="ARBA00004141"/>
    </source>
</evidence>
<proteinExistence type="inferred from homology"/>
<keyword evidence="4 8" id="KW-0812">Transmembrane</keyword>
<evidence type="ECO:0000256" key="2">
    <source>
        <dbReference type="ARBA" id="ARBA00007296"/>
    </source>
</evidence>
<dbReference type="SUPFAM" id="SSF81333">
    <property type="entry name" value="F1F0 ATP synthase subunit C"/>
    <property type="match status" value="2"/>
</dbReference>
<feature type="transmembrane region" description="Helical" evidence="8">
    <location>
        <begin position="48"/>
        <end position="71"/>
    </location>
</feature>
<protein>
    <submittedName>
        <fullName evidence="10">Permease</fullName>
    </submittedName>
</protein>
<gene>
    <name evidence="10" type="ORF">COY52_08550</name>
</gene>
<dbReference type="InterPro" id="IPR035921">
    <property type="entry name" value="F/V-ATP_Csub_sf"/>
</dbReference>
<evidence type="ECO:0000256" key="6">
    <source>
        <dbReference type="ARBA" id="ARBA00023065"/>
    </source>
</evidence>
<keyword evidence="3" id="KW-0813">Transport</keyword>
<dbReference type="InterPro" id="IPR002379">
    <property type="entry name" value="ATPase_proteolipid_c-like_dom"/>
</dbReference>
<accession>A0A2M7S8R4</accession>
<reference evidence="11" key="1">
    <citation type="submission" date="2017-09" db="EMBL/GenBank/DDBJ databases">
        <title>Depth-based differentiation of microbial function through sediment-hosted aquifers and enrichment of novel symbionts in the deep terrestrial subsurface.</title>
        <authorList>
            <person name="Probst A.J."/>
            <person name="Ladd B."/>
            <person name="Jarett J.K."/>
            <person name="Geller-Mcgrath D.E."/>
            <person name="Sieber C.M.K."/>
            <person name="Emerson J.B."/>
            <person name="Anantharaman K."/>
            <person name="Thomas B.C."/>
            <person name="Malmstrom R."/>
            <person name="Stieglmeier M."/>
            <person name="Klingl A."/>
            <person name="Woyke T."/>
            <person name="Ryan C.M."/>
            <person name="Banfield J.F."/>
        </authorList>
    </citation>
    <scope>NUCLEOTIDE SEQUENCE [LARGE SCALE GENOMIC DNA]</scope>
</reference>
<evidence type="ECO:0000313" key="11">
    <source>
        <dbReference type="Proteomes" id="UP000229307"/>
    </source>
</evidence>
<dbReference type="AlphaFoldDB" id="A0A2M7S8R4"/>
<organism evidence="10 11">
    <name type="scientific">Candidatus Desantisbacteria bacterium CG_4_10_14_0_8_um_filter_48_22</name>
    <dbReference type="NCBI Taxonomy" id="1974543"/>
    <lineage>
        <taxon>Bacteria</taxon>
        <taxon>Candidatus Desantisiibacteriota</taxon>
    </lineage>
</organism>
<dbReference type="GO" id="GO:0033177">
    <property type="term" value="C:proton-transporting two-sector ATPase complex, proton-transporting domain"/>
    <property type="evidence" value="ECO:0007669"/>
    <property type="project" value="InterPro"/>
</dbReference>
<evidence type="ECO:0000256" key="8">
    <source>
        <dbReference type="SAM" id="Phobius"/>
    </source>
</evidence>
<feature type="transmembrane region" description="Helical" evidence="8">
    <location>
        <begin position="130"/>
        <end position="152"/>
    </location>
</feature>
<sequence length="158" mass="16114">MSWGLALSILGAAFAAGFAGIGSAKGVGLAGAAADGLLTEEPDKFGTMLLLVGLPGTQGIYGFLICFLVVMKIGLLTGKIPDISFLQGLSIFFACIPVGLVGWISAIHQGKSCAAGIAVVAKQPKDMMKALIYGVMVETYAVLGLLASIILLNGIKLV</sequence>
<feature type="domain" description="V-ATPase proteolipid subunit C-like" evidence="9">
    <location>
        <begin position="93"/>
        <end position="151"/>
    </location>
</feature>
<dbReference type="Proteomes" id="UP000229307">
    <property type="component" value="Unassembled WGS sequence"/>
</dbReference>
<evidence type="ECO:0000256" key="4">
    <source>
        <dbReference type="ARBA" id="ARBA00022692"/>
    </source>
</evidence>
<keyword evidence="5 8" id="KW-1133">Transmembrane helix</keyword>
<keyword evidence="6" id="KW-0406">Ion transport</keyword>
<dbReference type="Gene3D" id="1.20.120.610">
    <property type="entry name" value="lithium bound rotor ring of v- atpase"/>
    <property type="match status" value="1"/>
</dbReference>
<evidence type="ECO:0000256" key="5">
    <source>
        <dbReference type="ARBA" id="ARBA00022989"/>
    </source>
</evidence>